<dbReference type="AlphaFoldDB" id="A0A645E9K3"/>
<proteinExistence type="predicted"/>
<name>A0A645E9K3_9ZZZZ</name>
<evidence type="ECO:0000313" key="1">
    <source>
        <dbReference type="EMBL" id="MPM98296.1"/>
    </source>
</evidence>
<dbReference type="EMBL" id="VSSQ01044469">
    <property type="protein sequence ID" value="MPM98296.1"/>
    <property type="molecule type" value="Genomic_DNA"/>
</dbReference>
<gene>
    <name evidence="1" type="ORF">SDC9_145481</name>
</gene>
<sequence>MWFCPVNAFRHVLFQRIKHGVPASTVTILDGADVPGQESVLAYLVGHDLIERGGMQVSALFGGDELADHFFRGDHPGQTDARGQDL</sequence>
<protein>
    <submittedName>
        <fullName evidence="1">Uncharacterized protein</fullName>
    </submittedName>
</protein>
<organism evidence="1">
    <name type="scientific">bioreactor metagenome</name>
    <dbReference type="NCBI Taxonomy" id="1076179"/>
    <lineage>
        <taxon>unclassified sequences</taxon>
        <taxon>metagenomes</taxon>
        <taxon>ecological metagenomes</taxon>
    </lineage>
</organism>
<reference evidence="1" key="1">
    <citation type="submission" date="2019-08" db="EMBL/GenBank/DDBJ databases">
        <authorList>
            <person name="Kucharzyk K."/>
            <person name="Murdoch R.W."/>
            <person name="Higgins S."/>
            <person name="Loffler F."/>
        </authorList>
    </citation>
    <scope>NUCLEOTIDE SEQUENCE</scope>
</reference>
<accession>A0A645E9K3</accession>
<comment type="caution">
    <text evidence="1">The sequence shown here is derived from an EMBL/GenBank/DDBJ whole genome shotgun (WGS) entry which is preliminary data.</text>
</comment>